<accession>A0A7U2NFC5</accession>
<name>A0A7U2NFC5_FLAPS</name>
<dbReference type="EMBL" id="CP059075">
    <property type="protein sequence ID" value="QRE04180.1"/>
    <property type="molecule type" value="Genomic_DNA"/>
</dbReference>
<dbReference type="AlphaFoldDB" id="A0A7U2NFC5"/>
<evidence type="ECO:0000313" key="3">
    <source>
        <dbReference type="Proteomes" id="UP000596329"/>
    </source>
</evidence>
<protein>
    <submittedName>
        <fullName evidence="2">Uncharacterized protein</fullName>
    </submittedName>
</protein>
<organism evidence="2 3">
    <name type="scientific">Flavobacterium psychrophilum</name>
    <dbReference type="NCBI Taxonomy" id="96345"/>
    <lineage>
        <taxon>Bacteria</taxon>
        <taxon>Pseudomonadati</taxon>
        <taxon>Bacteroidota</taxon>
        <taxon>Flavobacteriia</taxon>
        <taxon>Flavobacteriales</taxon>
        <taxon>Flavobacteriaceae</taxon>
        <taxon>Flavobacterium</taxon>
    </lineage>
</organism>
<feature type="coiled-coil region" evidence="1">
    <location>
        <begin position="92"/>
        <end position="119"/>
    </location>
</feature>
<reference evidence="2 3" key="1">
    <citation type="submission" date="2020-07" db="EMBL/GenBank/DDBJ databases">
        <title>Genomic characterization of Flavobacterium psychrophilum strains.</title>
        <authorList>
            <person name="Castillo D."/>
            <person name="Jorgensen J."/>
            <person name="Middelboe M."/>
        </authorList>
    </citation>
    <scope>NUCLEOTIDE SEQUENCE [LARGE SCALE GENOMIC DNA]</scope>
    <source>
        <strain evidence="2 3">FPS-R7</strain>
    </source>
</reference>
<sequence>MKKPKKITISHYLYKNVKPNKNGYLVYVSVTVNRYTTKLKSSIENRFFDTETMHKVAFKEIQNEKSELEKTIKAKLLIDNNFTFKQPKRPIIVNKQKIVNQLENEILRLKRICKNQDKRIKELEQYNLFATN</sequence>
<dbReference type="RefSeq" id="WP_063742596.1">
    <property type="nucleotide sequence ID" value="NZ_CP059075.1"/>
</dbReference>
<keyword evidence="1" id="KW-0175">Coiled coil</keyword>
<evidence type="ECO:0000256" key="1">
    <source>
        <dbReference type="SAM" id="Coils"/>
    </source>
</evidence>
<dbReference type="Proteomes" id="UP000596329">
    <property type="component" value="Chromosome"/>
</dbReference>
<gene>
    <name evidence="2" type="ORF">H0H26_00815</name>
</gene>
<evidence type="ECO:0000313" key="2">
    <source>
        <dbReference type="EMBL" id="QRE04180.1"/>
    </source>
</evidence>
<proteinExistence type="predicted"/>